<comment type="cofactor">
    <cofactor evidence="1 5">
        <name>FAD</name>
        <dbReference type="ChEBI" id="CHEBI:57692"/>
    </cofactor>
</comment>
<feature type="domain" description="Glucose-methanol-choline oxidoreductase N-terminal" evidence="6">
    <location>
        <begin position="258"/>
        <end position="272"/>
    </location>
</feature>
<protein>
    <submittedName>
        <fullName evidence="7">Dehydrogenase</fullName>
    </submittedName>
</protein>
<dbReference type="Gene3D" id="3.30.560.10">
    <property type="entry name" value="Glucose Oxidase, domain 3"/>
    <property type="match status" value="1"/>
</dbReference>
<dbReference type="PANTHER" id="PTHR11552:SF147">
    <property type="entry name" value="CHOLINE DEHYDROGENASE, MITOCHONDRIAL"/>
    <property type="match status" value="1"/>
</dbReference>
<dbReference type="Pfam" id="PF00732">
    <property type="entry name" value="GMC_oxred_N"/>
    <property type="match status" value="1"/>
</dbReference>
<keyword evidence="3" id="KW-0285">Flavoprotein</keyword>
<accession>A0A2J0YYS2</accession>
<dbReference type="PIRSF" id="PIRSF000137">
    <property type="entry name" value="Alcohol_oxidase"/>
    <property type="match status" value="1"/>
</dbReference>
<dbReference type="AlphaFoldDB" id="A0A2J0YYS2"/>
<dbReference type="InterPro" id="IPR000172">
    <property type="entry name" value="GMC_OxRdtase_N"/>
</dbReference>
<feature type="binding site" evidence="5">
    <location>
        <position position="223"/>
    </location>
    <ligand>
        <name>FAD</name>
        <dbReference type="ChEBI" id="CHEBI:57692"/>
    </ligand>
</feature>
<dbReference type="SUPFAM" id="SSF54373">
    <property type="entry name" value="FAD-linked reductases, C-terminal domain"/>
    <property type="match status" value="1"/>
</dbReference>
<dbReference type="GO" id="GO:0050660">
    <property type="term" value="F:flavin adenine dinucleotide binding"/>
    <property type="evidence" value="ECO:0007669"/>
    <property type="project" value="InterPro"/>
</dbReference>
<dbReference type="Gene3D" id="3.50.50.60">
    <property type="entry name" value="FAD/NAD(P)-binding domain"/>
    <property type="match status" value="1"/>
</dbReference>
<dbReference type="RefSeq" id="WP_100673364.1">
    <property type="nucleotide sequence ID" value="NZ_NJGD01000010.1"/>
</dbReference>
<dbReference type="GO" id="GO:0016614">
    <property type="term" value="F:oxidoreductase activity, acting on CH-OH group of donors"/>
    <property type="evidence" value="ECO:0007669"/>
    <property type="project" value="InterPro"/>
</dbReference>
<comment type="caution">
    <text evidence="7">The sequence shown here is derived from an EMBL/GenBank/DDBJ whole genome shotgun (WGS) entry which is preliminary data.</text>
</comment>
<evidence type="ECO:0000313" key="8">
    <source>
        <dbReference type="Proteomes" id="UP000231987"/>
    </source>
</evidence>
<dbReference type="PROSITE" id="PS51257">
    <property type="entry name" value="PROKAR_LIPOPROTEIN"/>
    <property type="match status" value="1"/>
</dbReference>
<dbReference type="InterPro" id="IPR012132">
    <property type="entry name" value="GMC_OxRdtase"/>
</dbReference>
<dbReference type="Pfam" id="PF05199">
    <property type="entry name" value="GMC_oxred_C"/>
    <property type="match status" value="1"/>
</dbReference>
<evidence type="ECO:0000256" key="4">
    <source>
        <dbReference type="ARBA" id="ARBA00022827"/>
    </source>
</evidence>
<evidence type="ECO:0000256" key="1">
    <source>
        <dbReference type="ARBA" id="ARBA00001974"/>
    </source>
</evidence>
<evidence type="ECO:0000259" key="6">
    <source>
        <dbReference type="PROSITE" id="PS00624"/>
    </source>
</evidence>
<dbReference type="EMBL" id="NJGD01000010">
    <property type="protein sequence ID" value="PJR13387.1"/>
    <property type="molecule type" value="Genomic_DNA"/>
</dbReference>
<dbReference type="PANTHER" id="PTHR11552">
    <property type="entry name" value="GLUCOSE-METHANOL-CHOLINE GMC OXIDOREDUCTASE"/>
    <property type="match status" value="1"/>
</dbReference>
<name>A0A2J0YYS2_RHIML</name>
<dbReference type="InterPro" id="IPR007867">
    <property type="entry name" value="GMC_OxRtase_C"/>
</dbReference>
<comment type="similarity">
    <text evidence="2">Belongs to the GMC oxidoreductase family.</text>
</comment>
<sequence>MAVDRDRRGFDYVIVGGGTAGCVLANRLSVDRACRVILLESGGPDWNPLLSIPLGVGLLWSRRLYDWGYESEPQAALGGRRIEMMRGKVLGGSTAINAMSHVHGRPGDFDRWEKNGCTAWSYEDVAPYIRRSERWERSDDRRGRDGPVGVTLSTSDDPLFDAWLHAARSAGYPILEDYNLGGAEGFGRAQFAVRGGRRQSASRTYLARASARSNLDILTAATVHRIIIENGRARGVALVHQGREIEIRAERAVLLAAGAFNTPKLLMLSGIGDARMLLSYGIKPLLDQREVGRNLQDHPGVVVAYRRSDPGAFRAQMRFDRLATNMLRAHLTGTGPATVLPSGLHGFVKLSDSADVPDIQFMFRGAPRDAGPWFPGVRPAYPDGYAIRPVLLHPASRGSVTLASASPGAPPRIDPNIFGDPADTARLKEGVRIARELGASKALDAFREKEISPGPEVRTEAQIDAFMRRVVMTAHHPAGTCRMGGDEDAIVDPQLRVRGIDGLRIADASVMPDLVSGNINATVMMIAERCAALLENSEVAPREEARCAHS</sequence>
<gene>
    <name evidence="7" type="ORF">CEJ86_21820</name>
</gene>
<reference evidence="7 8" key="1">
    <citation type="submission" date="2017-06" db="EMBL/GenBank/DDBJ databases">
        <title>Ensifer strains isolated from leguminous trees and herbs display diverse denitrification phenotypes with some acting as strong N2O sinks.</title>
        <authorList>
            <person name="Woliy K."/>
            <person name="Mania D."/>
            <person name="Bakken L.R."/>
            <person name="Frostegard A."/>
        </authorList>
    </citation>
    <scope>NUCLEOTIDE SEQUENCE [LARGE SCALE GENOMIC DNA]</scope>
    <source>
        <strain evidence="7 8">AC50a</strain>
    </source>
</reference>
<evidence type="ECO:0000256" key="3">
    <source>
        <dbReference type="ARBA" id="ARBA00022630"/>
    </source>
</evidence>
<keyword evidence="4 5" id="KW-0274">FAD</keyword>
<evidence type="ECO:0000256" key="2">
    <source>
        <dbReference type="ARBA" id="ARBA00010790"/>
    </source>
</evidence>
<evidence type="ECO:0000256" key="5">
    <source>
        <dbReference type="PIRSR" id="PIRSR000137-2"/>
    </source>
</evidence>
<organism evidence="7 8">
    <name type="scientific">Rhizobium meliloti</name>
    <name type="common">Ensifer meliloti</name>
    <name type="synonym">Sinorhizobium meliloti</name>
    <dbReference type="NCBI Taxonomy" id="382"/>
    <lineage>
        <taxon>Bacteria</taxon>
        <taxon>Pseudomonadati</taxon>
        <taxon>Pseudomonadota</taxon>
        <taxon>Alphaproteobacteria</taxon>
        <taxon>Hyphomicrobiales</taxon>
        <taxon>Rhizobiaceae</taxon>
        <taxon>Sinorhizobium/Ensifer group</taxon>
        <taxon>Sinorhizobium</taxon>
    </lineage>
</organism>
<dbReference type="PROSITE" id="PS00624">
    <property type="entry name" value="GMC_OXRED_2"/>
    <property type="match status" value="1"/>
</dbReference>
<dbReference type="InterPro" id="IPR036188">
    <property type="entry name" value="FAD/NAD-bd_sf"/>
</dbReference>
<proteinExistence type="inferred from homology"/>
<dbReference type="SUPFAM" id="SSF51905">
    <property type="entry name" value="FAD/NAD(P)-binding domain"/>
    <property type="match status" value="1"/>
</dbReference>
<feature type="binding site" evidence="5">
    <location>
        <position position="89"/>
    </location>
    <ligand>
        <name>FAD</name>
        <dbReference type="ChEBI" id="CHEBI:57692"/>
    </ligand>
</feature>
<dbReference type="Proteomes" id="UP000231987">
    <property type="component" value="Unassembled WGS sequence"/>
</dbReference>
<evidence type="ECO:0000313" key="7">
    <source>
        <dbReference type="EMBL" id="PJR13387.1"/>
    </source>
</evidence>